<evidence type="ECO:0000256" key="7">
    <source>
        <dbReference type="PROSITE-ProRule" id="PRU00473"/>
    </source>
</evidence>
<dbReference type="InterPro" id="IPR050330">
    <property type="entry name" value="Bact_OuterMem_StrucFunc"/>
</dbReference>
<feature type="domain" description="OmpA-like" evidence="10">
    <location>
        <begin position="308"/>
        <end position="426"/>
    </location>
</feature>
<reference evidence="11" key="1">
    <citation type="submission" date="2021-03" db="EMBL/GenBank/DDBJ databases">
        <title>Genome sequencing and assembly of Tianweitania sediminis.</title>
        <authorList>
            <person name="Chhetri G."/>
        </authorList>
    </citation>
    <scope>NUCLEOTIDE SEQUENCE</scope>
    <source>
        <strain evidence="11">Z8</strain>
    </source>
</reference>
<dbReference type="NCBIfam" id="NF004651">
    <property type="entry name" value="PRK05996.1"/>
    <property type="match status" value="1"/>
</dbReference>
<dbReference type="PANTHER" id="PTHR30329:SF21">
    <property type="entry name" value="LIPOPROTEIN YIAD-RELATED"/>
    <property type="match status" value="1"/>
</dbReference>
<dbReference type="InterPro" id="IPR006665">
    <property type="entry name" value="OmpA-like"/>
</dbReference>
<sequence length="426" mass="45158">MSVVEGPPHGHEIIIIRRNHDHEEGHHGGAWKIAFADFMTALMCFFLVMWLINAANEETKAAVASYFNPVKLTDRNSSRKSLADQGNGPLAAGTVSEDQENSPVPKQDQTAPTAGQADQTVTSDPIKESRIFTDQNLFSDPYAVLAEIAAETGNLQNMAEKGEGGAQDAGPATGASGGESYRDPFAPDFWSKQVAKPEDAGENPRDGYAELSANSNGSSGPAAQPSAAAESFPEAPPAPAAKPLPDLPALAPAPEEEAVKVEAPTASSPESSAVTEKAAAIRAQLEQALASDPRLLMGMTVEATEGGVLISVTDKENYGMFAVGSAVPGRDLVLGMEKIAKVVESQKGPVTIKGHTDGRPFRSETYDNWRLSTARAHSAYYMLVRAGLDEKRVREVAGFADRQLKVPGDPLSDTNRRIEILVGVGE</sequence>
<proteinExistence type="inferred from homology"/>
<comment type="similarity">
    <text evidence="2">Belongs to the MotB family.</text>
</comment>
<feature type="compositionally biased region" description="Pro residues" evidence="8">
    <location>
        <begin position="234"/>
        <end position="246"/>
    </location>
</feature>
<evidence type="ECO:0000256" key="3">
    <source>
        <dbReference type="ARBA" id="ARBA00022475"/>
    </source>
</evidence>
<feature type="region of interest" description="Disordered" evidence="8">
    <location>
        <begin position="160"/>
        <end position="275"/>
    </location>
</feature>
<protein>
    <submittedName>
        <fullName evidence="11">MotB family protein</fullName>
    </submittedName>
</protein>
<accession>A0A8J7UJG3</accession>
<dbReference type="InterPro" id="IPR036737">
    <property type="entry name" value="OmpA-like_sf"/>
</dbReference>
<name>A0A8J7UJG3_9HYPH</name>
<dbReference type="InterPro" id="IPR025713">
    <property type="entry name" value="MotB-like_N_dom"/>
</dbReference>
<dbReference type="SUPFAM" id="SSF103088">
    <property type="entry name" value="OmpA-like"/>
    <property type="match status" value="1"/>
</dbReference>
<dbReference type="Proteomes" id="UP000666240">
    <property type="component" value="Unassembled WGS sequence"/>
</dbReference>
<evidence type="ECO:0000259" key="10">
    <source>
        <dbReference type="PROSITE" id="PS51123"/>
    </source>
</evidence>
<evidence type="ECO:0000256" key="8">
    <source>
        <dbReference type="SAM" id="MobiDB-lite"/>
    </source>
</evidence>
<evidence type="ECO:0000256" key="2">
    <source>
        <dbReference type="ARBA" id="ARBA00008914"/>
    </source>
</evidence>
<dbReference type="Pfam" id="PF00691">
    <property type="entry name" value="OmpA"/>
    <property type="match status" value="1"/>
</dbReference>
<dbReference type="EMBL" id="JAGIYY010000012">
    <property type="protein sequence ID" value="MBP0441244.1"/>
    <property type="molecule type" value="Genomic_DNA"/>
</dbReference>
<keyword evidence="6 7" id="KW-0472">Membrane</keyword>
<evidence type="ECO:0000256" key="9">
    <source>
        <dbReference type="SAM" id="Phobius"/>
    </source>
</evidence>
<dbReference type="Gene3D" id="3.30.1330.60">
    <property type="entry name" value="OmpA-like domain"/>
    <property type="match status" value="1"/>
</dbReference>
<comment type="subcellular location">
    <subcellularLocation>
        <location evidence="1">Cell membrane</location>
        <topology evidence="1">Single-pass membrane protein</topology>
    </subcellularLocation>
</comment>
<keyword evidence="12" id="KW-1185">Reference proteome</keyword>
<feature type="compositionally biased region" description="Low complexity" evidence="8">
    <location>
        <begin position="212"/>
        <end position="233"/>
    </location>
</feature>
<evidence type="ECO:0000313" key="12">
    <source>
        <dbReference type="Proteomes" id="UP000666240"/>
    </source>
</evidence>
<keyword evidence="4 9" id="KW-0812">Transmembrane</keyword>
<dbReference type="PANTHER" id="PTHR30329">
    <property type="entry name" value="STATOR ELEMENT OF FLAGELLAR MOTOR COMPLEX"/>
    <property type="match status" value="1"/>
</dbReference>
<feature type="region of interest" description="Disordered" evidence="8">
    <location>
        <begin position="76"/>
        <end position="127"/>
    </location>
</feature>
<dbReference type="RefSeq" id="WP_209337271.1">
    <property type="nucleotide sequence ID" value="NZ_JAGIYY010000012.1"/>
</dbReference>
<feature type="compositionally biased region" description="Basic and acidic residues" evidence="8">
    <location>
        <begin position="195"/>
        <end position="208"/>
    </location>
</feature>
<keyword evidence="5 9" id="KW-1133">Transmembrane helix</keyword>
<evidence type="ECO:0000256" key="5">
    <source>
        <dbReference type="ARBA" id="ARBA00022989"/>
    </source>
</evidence>
<dbReference type="GO" id="GO:0005886">
    <property type="term" value="C:plasma membrane"/>
    <property type="evidence" value="ECO:0007669"/>
    <property type="project" value="UniProtKB-SubCell"/>
</dbReference>
<gene>
    <name evidence="11" type="ORF">J5Y06_21570</name>
</gene>
<feature type="transmembrane region" description="Helical" evidence="9">
    <location>
        <begin position="33"/>
        <end position="52"/>
    </location>
</feature>
<comment type="caution">
    <text evidence="11">The sequence shown here is derived from an EMBL/GenBank/DDBJ whole genome shotgun (WGS) entry which is preliminary data.</text>
</comment>
<organism evidence="11 12">
    <name type="scientific">Tianweitania sediminis</name>
    <dbReference type="NCBI Taxonomy" id="1502156"/>
    <lineage>
        <taxon>Bacteria</taxon>
        <taxon>Pseudomonadati</taxon>
        <taxon>Pseudomonadota</taxon>
        <taxon>Alphaproteobacteria</taxon>
        <taxon>Hyphomicrobiales</taxon>
        <taxon>Phyllobacteriaceae</taxon>
        <taxon>Tianweitania</taxon>
    </lineage>
</organism>
<dbReference type="AlphaFoldDB" id="A0A8J7UJG3"/>
<feature type="compositionally biased region" description="Polar residues" evidence="8">
    <location>
        <begin position="101"/>
        <end position="123"/>
    </location>
</feature>
<feature type="compositionally biased region" description="Low complexity" evidence="8">
    <location>
        <begin position="261"/>
        <end position="275"/>
    </location>
</feature>
<evidence type="ECO:0000256" key="1">
    <source>
        <dbReference type="ARBA" id="ARBA00004162"/>
    </source>
</evidence>
<evidence type="ECO:0000313" key="11">
    <source>
        <dbReference type="EMBL" id="MBP0441244.1"/>
    </source>
</evidence>
<dbReference type="PROSITE" id="PS51123">
    <property type="entry name" value="OMPA_2"/>
    <property type="match status" value="1"/>
</dbReference>
<evidence type="ECO:0000256" key="4">
    <source>
        <dbReference type="ARBA" id="ARBA00022692"/>
    </source>
</evidence>
<dbReference type="Pfam" id="PF13677">
    <property type="entry name" value="MotB_plug"/>
    <property type="match status" value="1"/>
</dbReference>
<keyword evidence="3" id="KW-1003">Cell membrane</keyword>
<evidence type="ECO:0000256" key="6">
    <source>
        <dbReference type="ARBA" id="ARBA00023136"/>
    </source>
</evidence>